<dbReference type="AlphaFoldDB" id="A0A6G7B915"/>
<dbReference type="RefSeq" id="WP_006734577.1">
    <property type="nucleotide sequence ID" value="NZ_CP049226.1"/>
</dbReference>
<dbReference type="UniPathway" id="UPA00077">
    <property type="reaction ID" value="UER00155"/>
</dbReference>
<dbReference type="SUPFAM" id="SSF55083">
    <property type="entry name" value="6-hydroxymethyl-7,8-dihydropterin pyrophosphokinase, HPPK"/>
    <property type="match status" value="1"/>
</dbReference>
<keyword evidence="5" id="KW-0547">Nucleotide-binding</keyword>
<evidence type="ECO:0000256" key="5">
    <source>
        <dbReference type="ARBA" id="ARBA00022741"/>
    </source>
</evidence>
<keyword evidence="7" id="KW-0067">ATP-binding</keyword>
<comment type="catalytic activity">
    <reaction evidence="1">
        <text>6-hydroxymethyl-7,8-dihydropterin + ATP = (7,8-dihydropterin-6-yl)methyl diphosphate + AMP + H(+)</text>
        <dbReference type="Rhea" id="RHEA:11412"/>
        <dbReference type="ChEBI" id="CHEBI:15378"/>
        <dbReference type="ChEBI" id="CHEBI:30616"/>
        <dbReference type="ChEBI" id="CHEBI:44841"/>
        <dbReference type="ChEBI" id="CHEBI:72950"/>
        <dbReference type="ChEBI" id="CHEBI:456215"/>
        <dbReference type="EC" id="2.7.6.3"/>
    </reaction>
</comment>
<dbReference type="GO" id="GO:0005524">
    <property type="term" value="F:ATP binding"/>
    <property type="evidence" value="ECO:0007669"/>
    <property type="project" value="UniProtKB-KW"/>
</dbReference>
<dbReference type="Pfam" id="PF01288">
    <property type="entry name" value="HPPK"/>
    <property type="match status" value="1"/>
</dbReference>
<evidence type="ECO:0000256" key="8">
    <source>
        <dbReference type="ARBA" id="ARBA00022909"/>
    </source>
</evidence>
<dbReference type="Proteomes" id="UP000501676">
    <property type="component" value="Chromosome"/>
</dbReference>
<evidence type="ECO:0000256" key="4">
    <source>
        <dbReference type="ARBA" id="ARBA00022679"/>
    </source>
</evidence>
<organism evidence="10 11">
    <name type="scientific">Lactobacillus iners</name>
    <dbReference type="NCBI Taxonomy" id="147802"/>
    <lineage>
        <taxon>Bacteria</taxon>
        <taxon>Bacillati</taxon>
        <taxon>Bacillota</taxon>
        <taxon>Bacilli</taxon>
        <taxon>Lactobacillales</taxon>
        <taxon>Lactobacillaceae</taxon>
        <taxon>Lactobacillus</taxon>
    </lineage>
</organism>
<dbReference type="InterPro" id="IPR000550">
    <property type="entry name" value="Hppk"/>
</dbReference>
<evidence type="ECO:0000256" key="3">
    <source>
        <dbReference type="ARBA" id="ARBA00013253"/>
    </source>
</evidence>
<evidence type="ECO:0000256" key="7">
    <source>
        <dbReference type="ARBA" id="ARBA00022840"/>
    </source>
</evidence>
<protein>
    <recommendedName>
        <fullName evidence="3">2-amino-4-hydroxy-6-hydroxymethyldihydropteridine diphosphokinase</fullName>
        <ecNumber evidence="3">2.7.6.3</ecNumber>
    </recommendedName>
</protein>
<dbReference type="CDD" id="cd00483">
    <property type="entry name" value="HPPK"/>
    <property type="match status" value="1"/>
</dbReference>
<keyword evidence="6 10" id="KW-0418">Kinase</keyword>
<evidence type="ECO:0000256" key="6">
    <source>
        <dbReference type="ARBA" id="ARBA00022777"/>
    </source>
</evidence>
<reference evidence="10 11" key="1">
    <citation type="submission" date="2020-02" db="EMBL/GenBank/DDBJ databases">
        <title>Complete genome sequences of six Lactobacillus iners strains isolated from the human vagina.</title>
        <authorList>
            <person name="France M.T."/>
            <person name="Rutt L."/>
            <person name="Narina S."/>
            <person name="Arbaugh S."/>
            <person name="Humphrys M.S."/>
            <person name="Ma B."/>
            <person name="Hayward M.R."/>
            <person name="Relman D."/>
            <person name="Kwon D.S."/>
            <person name="Ravel J."/>
        </authorList>
    </citation>
    <scope>NUCLEOTIDE SEQUENCE [LARGE SCALE GENOMIC DNA]</scope>
    <source>
        <strain evidence="10 11">C0210C1</strain>
    </source>
</reference>
<evidence type="ECO:0000313" key="11">
    <source>
        <dbReference type="Proteomes" id="UP000501676"/>
    </source>
</evidence>
<evidence type="ECO:0000259" key="9">
    <source>
        <dbReference type="PROSITE" id="PS00794"/>
    </source>
</evidence>
<dbReference type="InterPro" id="IPR035907">
    <property type="entry name" value="Hppk_sf"/>
</dbReference>
<sequence>MKSKAYLSVGSNIGDRLNNIVQAVNLLRSNKHIYNVTVSSVYETEPVGNVEQQNFYNIGIKIETDLDPFLLLEALHDIEQKLHRKRLVRWGPRTIDLDIIDYENYQIKTDILTLPHKERDNRKFVLEPLLEISKDDSAYHNLLQEKIKCTKDTNWIKVVQQSEVFNESTKN</sequence>
<evidence type="ECO:0000256" key="2">
    <source>
        <dbReference type="ARBA" id="ARBA00005051"/>
    </source>
</evidence>
<dbReference type="GO" id="GO:0046654">
    <property type="term" value="P:tetrahydrofolate biosynthetic process"/>
    <property type="evidence" value="ECO:0007669"/>
    <property type="project" value="UniProtKB-UniPathway"/>
</dbReference>
<dbReference type="PANTHER" id="PTHR43071:SF1">
    <property type="entry name" value="2-AMINO-4-HYDROXY-6-HYDROXYMETHYLDIHYDROPTERIDINE PYROPHOSPHOKINASE"/>
    <property type="match status" value="1"/>
</dbReference>
<keyword evidence="4 10" id="KW-0808">Transferase</keyword>
<evidence type="ECO:0000256" key="1">
    <source>
        <dbReference type="ARBA" id="ARBA00000198"/>
    </source>
</evidence>
<gene>
    <name evidence="10" type="primary">folK</name>
    <name evidence="10" type="ORF">G6Z83_02750</name>
</gene>
<accession>A0A6G7B915</accession>
<feature type="domain" description="7,8-dihydro-6-hydroxymethylpterin-pyrophosphokinase" evidence="9">
    <location>
        <begin position="89"/>
        <end position="100"/>
    </location>
</feature>
<comment type="pathway">
    <text evidence="2">Cofactor biosynthesis; tetrahydrofolate biosynthesis; 2-amino-4-hydroxy-6-hydroxymethyl-7,8-dihydropteridine diphosphate from 7,8-dihydroneopterin triphosphate: step 4/4.</text>
</comment>
<dbReference type="GO" id="GO:0016301">
    <property type="term" value="F:kinase activity"/>
    <property type="evidence" value="ECO:0007669"/>
    <property type="project" value="UniProtKB-KW"/>
</dbReference>
<evidence type="ECO:0000313" key="10">
    <source>
        <dbReference type="EMBL" id="QIH23654.1"/>
    </source>
</evidence>
<keyword evidence="8" id="KW-0289">Folate biosynthesis</keyword>
<dbReference type="EC" id="2.7.6.3" evidence="3"/>
<proteinExistence type="predicted"/>
<dbReference type="Gene3D" id="3.30.70.560">
    <property type="entry name" value="7,8-Dihydro-6-hydroxymethylpterin-pyrophosphokinase HPPK"/>
    <property type="match status" value="1"/>
</dbReference>
<dbReference type="PROSITE" id="PS00794">
    <property type="entry name" value="HPPK"/>
    <property type="match status" value="1"/>
</dbReference>
<dbReference type="EMBL" id="CP049228">
    <property type="protein sequence ID" value="QIH23654.1"/>
    <property type="molecule type" value="Genomic_DNA"/>
</dbReference>
<dbReference type="NCBIfam" id="TIGR01498">
    <property type="entry name" value="folK"/>
    <property type="match status" value="1"/>
</dbReference>
<dbReference type="GO" id="GO:0046656">
    <property type="term" value="P:folic acid biosynthetic process"/>
    <property type="evidence" value="ECO:0007669"/>
    <property type="project" value="UniProtKB-KW"/>
</dbReference>
<dbReference type="PANTHER" id="PTHR43071">
    <property type="entry name" value="2-AMINO-4-HYDROXY-6-HYDROXYMETHYLDIHYDROPTERIDINE PYROPHOSPHOKINASE"/>
    <property type="match status" value="1"/>
</dbReference>
<dbReference type="GO" id="GO:0003848">
    <property type="term" value="F:2-amino-4-hydroxy-6-hydroxymethyldihydropteridine diphosphokinase activity"/>
    <property type="evidence" value="ECO:0007669"/>
    <property type="project" value="UniProtKB-EC"/>
</dbReference>
<name>A0A6G7B915_9LACO</name>